<proteinExistence type="predicted"/>
<evidence type="ECO:0000313" key="2">
    <source>
        <dbReference type="Proteomes" id="UP001379533"/>
    </source>
</evidence>
<dbReference type="Pfam" id="PF09970">
    <property type="entry name" value="DUF2204"/>
    <property type="match status" value="1"/>
</dbReference>
<keyword evidence="2" id="KW-1185">Reference proteome</keyword>
<gene>
    <name evidence="1" type="ORF">LZC95_42445</name>
</gene>
<dbReference type="SUPFAM" id="SSF81301">
    <property type="entry name" value="Nucleotidyltransferase"/>
    <property type="match status" value="1"/>
</dbReference>
<reference evidence="1 2" key="1">
    <citation type="submission" date="2021-12" db="EMBL/GenBank/DDBJ databases">
        <title>Discovery of the Pendulisporaceae a myxobacterial family with distinct sporulation behavior and unique specialized metabolism.</title>
        <authorList>
            <person name="Garcia R."/>
            <person name="Popoff A."/>
            <person name="Bader C.D."/>
            <person name="Loehr J."/>
            <person name="Walesch S."/>
            <person name="Walt C."/>
            <person name="Boldt J."/>
            <person name="Bunk B."/>
            <person name="Haeckl F.J.F.P.J."/>
            <person name="Gunesch A.P."/>
            <person name="Birkelbach J."/>
            <person name="Nuebel U."/>
            <person name="Pietschmann T."/>
            <person name="Bach T."/>
            <person name="Mueller R."/>
        </authorList>
    </citation>
    <scope>NUCLEOTIDE SEQUENCE [LARGE SCALE GENOMIC DNA]</scope>
    <source>
        <strain evidence="1 2">MSr12523</strain>
    </source>
</reference>
<dbReference type="RefSeq" id="WP_394843698.1">
    <property type="nucleotide sequence ID" value="NZ_CP089982.1"/>
</dbReference>
<accession>A0ABZ2K8C1</accession>
<dbReference type="Proteomes" id="UP001379533">
    <property type="component" value="Chromosome"/>
</dbReference>
<dbReference type="Gene3D" id="3.30.460.40">
    <property type="match status" value="1"/>
</dbReference>
<sequence length="156" mass="17222">MILPSDFRDLLEVLGASRVKYVILGGYAVVFHGRPRATKDMDLFVRLDAENLQHLSEALDQFGAPRDVVDAARSMTASDILYFGAPPLRVDFLGFASGIEFDETYAHALVVDVDGVSTRIISLDDLITNKRASGRPRDIEDGALLERIRSRKAATK</sequence>
<dbReference type="InterPro" id="IPR018700">
    <property type="entry name" value="DUF2204"/>
</dbReference>
<name>A0ABZ2K8C1_9BACT</name>
<dbReference type="EMBL" id="CP089982">
    <property type="protein sequence ID" value="WXA93099.1"/>
    <property type="molecule type" value="Genomic_DNA"/>
</dbReference>
<dbReference type="InterPro" id="IPR043519">
    <property type="entry name" value="NT_sf"/>
</dbReference>
<organism evidence="1 2">
    <name type="scientific">Pendulispora brunnea</name>
    <dbReference type="NCBI Taxonomy" id="2905690"/>
    <lineage>
        <taxon>Bacteria</taxon>
        <taxon>Pseudomonadati</taxon>
        <taxon>Myxococcota</taxon>
        <taxon>Myxococcia</taxon>
        <taxon>Myxococcales</taxon>
        <taxon>Sorangiineae</taxon>
        <taxon>Pendulisporaceae</taxon>
        <taxon>Pendulispora</taxon>
    </lineage>
</organism>
<protein>
    <submittedName>
        <fullName evidence="1">Nucleotidyltransferase</fullName>
    </submittedName>
</protein>
<evidence type="ECO:0000313" key="1">
    <source>
        <dbReference type="EMBL" id="WXA93099.1"/>
    </source>
</evidence>